<dbReference type="GO" id="GO:0006355">
    <property type="term" value="P:regulation of DNA-templated transcription"/>
    <property type="evidence" value="ECO:0007669"/>
    <property type="project" value="InterPro"/>
</dbReference>
<dbReference type="PANTHER" id="PTHR13464:SF0">
    <property type="entry name" value="SAP30-BINDING PROTEIN"/>
    <property type="match status" value="1"/>
</dbReference>
<evidence type="ECO:0000313" key="2">
    <source>
        <dbReference type="Proteomes" id="UP000095282"/>
    </source>
</evidence>
<feature type="region of interest" description="Disordered" evidence="1">
    <location>
        <begin position="1"/>
        <end position="143"/>
    </location>
</feature>
<dbReference type="GO" id="GO:0005634">
    <property type="term" value="C:nucleus"/>
    <property type="evidence" value="ECO:0007669"/>
    <property type="project" value="TreeGrafter"/>
</dbReference>
<feature type="compositionally biased region" description="Basic and acidic residues" evidence="1">
    <location>
        <begin position="29"/>
        <end position="39"/>
    </location>
</feature>
<dbReference type="eggNOG" id="KOG2959">
    <property type="taxonomic scope" value="Eukaryota"/>
</dbReference>
<protein>
    <submittedName>
        <fullName evidence="3">HCNGP-like protein</fullName>
    </submittedName>
</protein>
<feature type="compositionally biased region" description="Polar residues" evidence="1">
    <location>
        <begin position="178"/>
        <end position="191"/>
    </location>
</feature>
<reference evidence="3" key="1">
    <citation type="submission" date="2016-11" db="UniProtKB">
        <authorList>
            <consortium name="WormBaseParasite"/>
        </authorList>
    </citation>
    <scope>IDENTIFICATION</scope>
</reference>
<evidence type="ECO:0000313" key="3">
    <source>
        <dbReference type="WBParaSite" id="Csp11.Scaffold630.g20287.t1"/>
    </source>
</evidence>
<evidence type="ECO:0000256" key="1">
    <source>
        <dbReference type="SAM" id="MobiDB-lite"/>
    </source>
</evidence>
<accession>A0A1I7UXD3</accession>
<dbReference type="STRING" id="1561998.A0A1I7UXD3"/>
<dbReference type="Proteomes" id="UP000095282">
    <property type="component" value="Unplaced"/>
</dbReference>
<sequence>MNNLVDYGPDSDEESPRRRSSEGQSSAQKFKEAHEMMESKRKRRSSDAYGDDDEAMDFAEPPAPKRHDEHSPSPAAFRTPILGMPHATSTASLVSYSGDGDDDDDSGEGIPKIPGSTPLSELHEPAPPIRQSRDDVDEDEEQKLIDLAIREGNEAIMRMNHDGSPMDTPGHDSVVDSPFSTENVEGTPSHASDSKEDQELRVPPAPNVEVNPELITRFEKAFRQKAQGVDLNQQIQGNPKYNNPMIYTTFIETFNIDEKGTNFAKNIFDPHVFPENCFYNAIAEEQRKLQEPPKKK</sequence>
<dbReference type="Pfam" id="PF07818">
    <property type="entry name" value="HCNGP"/>
    <property type="match status" value="1"/>
</dbReference>
<name>A0A1I7UXD3_9PELO</name>
<proteinExistence type="predicted"/>
<organism evidence="2 3">
    <name type="scientific">Caenorhabditis tropicalis</name>
    <dbReference type="NCBI Taxonomy" id="1561998"/>
    <lineage>
        <taxon>Eukaryota</taxon>
        <taxon>Metazoa</taxon>
        <taxon>Ecdysozoa</taxon>
        <taxon>Nematoda</taxon>
        <taxon>Chromadorea</taxon>
        <taxon>Rhabditida</taxon>
        <taxon>Rhabditina</taxon>
        <taxon>Rhabditomorpha</taxon>
        <taxon>Rhabditoidea</taxon>
        <taxon>Rhabditidae</taxon>
        <taxon>Peloderinae</taxon>
        <taxon>Caenorhabditis</taxon>
    </lineage>
</organism>
<dbReference type="WBParaSite" id="Csp11.Scaffold630.g20287.t1">
    <property type="protein sequence ID" value="Csp11.Scaffold630.g20287.t1"/>
    <property type="gene ID" value="Csp11.Scaffold630.g20287"/>
</dbReference>
<dbReference type="PANTHER" id="PTHR13464">
    <property type="entry name" value="TRANSCRIPTIONAL REGULATOR PROTEIN HCNGP"/>
    <property type="match status" value="1"/>
</dbReference>
<keyword evidence="2" id="KW-1185">Reference proteome</keyword>
<dbReference type="AlphaFoldDB" id="A0A1I7UXD3"/>
<feature type="region of interest" description="Disordered" evidence="1">
    <location>
        <begin position="159"/>
        <end position="205"/>
    </location>
</feature>
<dbReference type="InterPro" id="IPR012479">
    <property type="entry name" value="SAP30BP"/>
</dbReference>